<dbReference type="EMBL" id="CP035089">
    <property type="protein sequence ID" value="QBZ92935.1"/>
    <property type="molecule type" value="Genomic_DNA"/>
</dbReference>
<dbReference type="GO" id="GO:0003677">
    <property type="term" value="F:DNA binding"/>
    <property type="evidence" value="ECO:0007669"/>
    <property type="project" value="UniProtKB-KW"/>
</dbReference>
<dbReference type="RefSeq" id="WP_135848112.1">
    <property type="nucleotide sequence ID" value="NZ_CP035089.1"/>
</dbReference>
<dbReference type="KEGG" id="pvk:EPZ47_30045"/>
<evidence type="ECO:0000259" key="1">
    <source>
        <dbReference type="Pfam" id="PF12728"/>
    </source>
</evidence>
<protein>
    <submittedName>
        <fullName evidence="2">DNA-binding protein</fullName>
    </submittedName>
</protein>
<sequence length="108" mass="12300">MRAAMTAEELFQDLRKMPAAERQKFFVILSAKAFSEEKDSTHEEVFGHLTNDEFTSSEAAEYLEVSTSTFRRYIKKEQLVPSSSVGRNLMFDVPTLKAFKRALKTAKG</sequence>
<dbReference type="InterPro" id="IPR041657">
    <property type="entry name" value="HTH_17"/>
</dbReference>
<name>A0A4P7PQA9_9PSED</name>
<dbReference type="AlphaFoldDB" id="A0A4P7PQA9"/>
<organism evidence="2 3">
    <name type="scientific">Pseudomonas viciae</name>
    <dbReference type="NCBI Taxonomy" id="2505979"/>
    <lineage>
        <taxon>Bacteria</taxon>
        <taxon>Pseudomonadati</taxon>
        <taxon>Pseudomonadota</taxon>
        <taxon>Gammaproteobacteria</taxon>
        <taxon>Pseudomonadales</taxon>
        <taxon>Pseudomonadaceae</taxon>
        <taxon>Pseudomonas</taxon>
    </lineage>
</organism>
<proteinExistence type="predicted"/>
<dbReference type="OrthoDB" id="8563171at2"/>
<evidence type="ECO:0000313" key="3">
    <source>
        <dbReference type="Proteomes" id="UP000296468"/>
    </source>
</evidence>
<accession>A0A4P7PQA9</accession>
<gene>
    <name evidence="2" type="ORF">EPZ47_30045</name>
</gene>
<evidence type="ECO:0000313" key="2">
    <source>
        <dbReference type="EMBL" id="QBZ92935.1"/>
    </source>
</evidence>
<reference evidence="2 3" key="1">
    <citation type="journal article" date="2019" name="Front. Microbiol.">
        <title>In silico and Genetic Analyses of Cyclic Lipopeptide Synthetic Gene Clusters in Pseudomonas sp. 11K1.</title>
        <authorList>
            <person name="Zhao H."/>
            <person name="Liu Y.P."/>
            <person name="Zhang L.Q."/>
        </authorList>
    </citation>
    <scope>NUCLEOTIDE SEQUENCE [LARGE SCALE GENOMIC DNA]</scope>
    <source>
        <strain evidence="2 3">11K1</strain>
        <plasmid evidence="3">p11k1</plasmid>
    </source>
</reference>
<dbReference type="Proteomes" id="UP000296468">
    <property type="component" value="Plasmid p11K1"/>
</dbReference>
<feature type="domain" description="Helix-turn-helix" evidence="1">
    <location>
        <begin position="54"/>
        <end position="101"/>
    </location>
</feature>
<dbReference type="InterPro" id="IPR009061">
    <property type="entry name" value="DNA-bd_dom_put_sf"/>
</dbReference>
<keyword evidence="2" id="KW-0614">Plasmid</keyword>
<geneLocation type="plasmid" evidence="3">
    <name>p11k1</name>
</geneLocation>
<dbReference type="SUPFAM" id="SSF46955">
    <property type="entry name" value="Putative DNA-binding domain"/>
    <property type="match status" value="1"/>
</dbReference>
<dbReference type="Pfam" id="PF12728">
    <property type="entry name" value="HTH_17"/>
    <property type="match status" value="1"/>
</dbReference>
<keyword evidence="2" id="KW-0238">DNA-binding</keyword>